<keyword evidence="4" id="KW-1185">Reference proteome</keyword>
<comment type="caution">
    <text evidence="3">The sequence shown here is derived from an EMBL/GenBank/DDBJ whole genome shotgun (WGS) entry which is preliminary data.</text>
</comment>
<name>A0ABP9GM27_9ACTN</name>
<feature type="transmembrane region" description="Helical" evidence="2">
    <location>
        <begin position="44"/>
        <end position="64"/>
    </location>
</feature>
<organism evidence="3 4">
    <name type="scientific">Yinghuangia aomiensis</name>
    <dbReference type="NCBI Taxonomy" id="676205"/>
    <lineage>
        <taxon>Bacteria</taxon>
        <taxon>Bacillati</taxon>
        <taxon>Actinomycetota</taxon>
        <taxon>Actinomycetes</taxon>
        <taxon>Kitasatosporales</taxon>
        <taxon>Streptomycetaceae</taxon>
        <taxon>Yinghuangia</taxon>
    </lineage>
</organism>
<keyword evidence="2" id="KW-1133">Transmembrane helix</keyword>
<dbReference type="Proteomes" id="UP001500466">
    <property type="component" value="Unassembled WGS sequence"/>
</dbReference>
<accession>A0ABP9GM27</accession>
<gene>
    <name evidence="3" type="ORF">GCM10023205_04780</name>
</gene>
<reference evidence="4" key="1">
    <citation type="journal article" date="2019" name="Int. J. Syst. Evol. Microbiol.">
        <title>The Global Catalogue of Microorganisms (GCM) 10K type strain sequencing project: providing services to taxonomists for standard genome sequencing and annotation.</title>
        <authorList>
            <consortium name="The Broad Institute Genomics Platform"/>
            <consortium name="The Broad Institute Genome Sequencing Center for Infectious Disease"/>
            <person name="Wu L."/>
            <person name="Ma J."/>
        </authorList>
    </citation>
    <scope>NUCLEOTIDE SEQUENCE [LARGE SCALE GENOMIC DNA]</scope>
    <source>
        <strain evidence="4">JCM 17986</strain>
    </source>
</reference>
<feature type="region of interest" description="Disordered" evidence="1">
    <location>
        <begin position="1"/>
        <end position="29"/>
    </location>
</feature>
<proteinExistence type="predicted"/>
<dbReference type="EMBL" id="BAABHS010000001">
    <property type="protein sequence ID" value="GAA4947834.1"/>
    <property type="molecule type" value="Genomic_DNA"/>
</dbReference>
<feature type="compositionally biased region" description="Low complexity" evidence="1">
    <location>
        <begin position="92"/>
        <end position="103"/>
    </location>
</feature>
<sequence length="123" mass="12505">MTPPPTAPLTPAAGDDHASPVPQQRLQERDFTPLFAGRTATRTGTAAAVALPLVANAFPALLVARSLIRRLRTISPEPQEATRPPVHNDMTAAADRASRAPEATGLGAAPGAENGAITGGGSP</sequence>
<feature type="region of interest" description="Disordered" evidence="1">
    <location>
        <begin position="74"/>
        <end position="123"/>
    </location>
</feature>
<evidence type="ECO:0000256" key="2">
    <source>
        <dbReference type="SAM" id="Phobius"/>
    </source>
</evidence>
<evidence type="ECO:0000313" key="3">
    <source>
        <dbReference type="EMBL" id="GAA4947834.1"/>
    </source>
</evidence>
<evidence type="ECO:0000313" key="4">
    <source>
        <dbReference type="Proteomes" id="UP001500466"/>
    </source>
</evidence>
<protein>
    <submittedName>
        <fullName evidence="3">Uncharacterized protein</fullName>
    </submittedName>
</protein>
<keyword evidence="2" id="KW-0472">Membrane</keyword>
<evidence type="ECO:0000256" key="1">
    <source>
        <dbReference type="SAM" id="MobiDB-lite"/>
    </source>
</evidence>
<keyword evidence="2" id="KW-0812">Transmembrane</keyword>